<dbReference type="EMBL" id="CMVM020000016">
    <property type="status" value="NOT_ANNOTATED_CDS"/>
    <property type="molecule type" value="Genomic_DNA"/>
</dbReference>
<keyword evidence="7" id="KW-0472">Membrane</keyword>
<protein>
    <recommendedName>
        <fullName evidence="10">Ion transport domain-containing protein</fullName>
    </recommendedName>
</protein>
<evidence type="ECO:0000256" key="5">
    <source>
        <dbReference type="ARBA" id="ARBA00023180"/>
    </source>
</evidence>
<keyword evidence="2" id="KW-0677">Repeat</keyword>
<keyword evidence="5" id="KW-0325">Glycoprotein</keyword>
<dbReference type="GO" id="GO:0022857">
    <property type="term" value="F:transmembrane transporter activity"/>
    <property type="evidence" value="ECO:0007669"/>
    <property type="project" value="TreeGrafter"/>
</dbReference>
<keyword evidence="9" id="KW-1185">Reference proteome</keyword>
<evidence type="ECO:0000256" key="3">
    <source>
        <dbReference type="ARBA" id="ARBA00023043"/>
    </source>
</evidence>
<evidence type="ECO:0000256" key="7">
    <source>
        <dbReference type="SAM" id="Phobius"/>
    </source>
</evidence>
<keyword evidence="3" id="KW-0040">ANK repeat</keyword>
<evidence type="ECO:0000256" key="4">
    <source>
        <dbReference type="ARBA" id="ARBA00023065"/>
    </source>
</evidence>
<evidence type="ECO:0000256" key="2">
    <source>
        <dbReference type="ARBA" id="ARBA00022737"/>
    </source>
</evidence>
<dbReference type="InterPro" id="IPR052076">
    <property type="entry name" value="TRP_cation_channel"/>
</dbReference>
<feature type="transmembrane region" description="Helical" evidence="7">
    <location>
        <begin position="157"/>
        <end position="180"/>
    </location>
</feature>
<name>A0A8R1XNB7_ONCVO</name>
<accession>A0A8R1XNB7</accession>
<feature type="transmembrane region" description="Helical" evidence="7">
    <location>
        <begin position="96"/>
        <end position="119"/>
    </location>
</feature>
<keyword evidence="7" id="KW-0812">Transmembrane</keyword>
<evidence type="ECO:0000313" key="8">
    <source>
        <dbReference type="EnsemblMetazoa" id="OVOC11843.1"/>
    </source>
</evidence>
<dbReference type="PANTHER" id="PTHR47143">
    <property type="entry name" value="TRANSIENT RECEPTOR POTENTIAL CATION CHANNEL PROTEIN PAINLESS"/>
    <property type="match status" value="1"/>
</dbReference>
<proteinExistence type="predicted"/>
<dbReference type="Proteomes" id="UP000024404">
    <property type="component" value="Unassembled WGS sequence"/>
</dbReference>
<dbReference type="PANTHER" id="PTHR47143:SF1">
    <property type="entry name" value="ION_TRANS DOMAIN-CONTAINING PROTEIN"/>
    <property type="match status" value="1"/>
</dbReference>
<evidence type="ECO:0000313" key="9">
    <source>
        <dbReference type="Proteomes" id="UP000024404"/>
    </source>
</evidence>
<feature type="transmembrane region" description="Helical" evidence="7">
    <location>
        <begin position="234"/>
        <end position="254"/>
    </location>
</feature>
<feature type="transmembrane region" description="Helical" evidence="7">
    <location>
        <begin position="311"/>
        <end position="333"/>
    </location>
</feature>
<keyword evidence="6" id="KW-0407">Ion channel</keyword>
<feature type="transmembrane region" description="Helical" evidence="7">
    <location>
        <begin position="125"/>
        <end position="145"/>
    </location>
</feature>
<reference evidence="8" key="2">
    <citation type="submission" date="2022-06" db="UniProtKB">
        <authorList>
            <consortium name="EnsemblMetazoa"/>
        </authorList>
    </citation>
    <scope>IDENTIFICATION</scope>
</reference>
<dbReference type="OMA" id="KKWGVIR"/>
<keyword evidence="1" id="KW-0813">Transport</keyword>
<evidence type="ECO:0000256" key="6">
    <source>
        <dbReference type="ARBA" id="ARBA00023303"/>
    </source>
</evidence>
<dbReference type="GO" id="GO:0034220">
    <property type="term" value="P:monoatomic ion transmembrane transport"/>
    <property type="evidence" value="ECO:0007669"/>
    <property type="project" value="UniProtKB-KW"/>
</dbReference>
<evidence type="ECO:0000256" key="1">
    <source>
        <dbReference type="ARBA" id="ARBA00022448"/>
    </source>
</evidence>
<dbReference type="EnsemblMetazoa" id="OVOC11843.1">
    <property type="protein sequence ID" value="OVOC11843.1"/>
    <property type="gene ID" value="WBGene00248652"/>
</dbReference>
<feature type="transmembrane region" description="Helical" evidence="7">
    <location>
        <begin position="192"/>
        <end position="213"/>
    </location>
</feature>
<organism evidence="8 9">
    <name type="scientific">Onchocerca volvulus</name>
    <dbReference type="NCBI Taxonomy" id="6282"/>
    <lineage>
        <taxon>Eukaryota</taxon>
        <taxon>Metazoa</taxon>
        <taxon>Ecdysozoa</taxon>
        <taxon>Nematoda</taxon>
        <taxon>Chromadorea</taxon>
        <taxon>Rhabditida</taxon>
        <taxon>Spirurina</taxon>
        <taxon>Spiruromorpha</taxon>
        <taxon>Filarioidea</taxon>
        <taxon>Onchocercidae</taxon>
        <taxon>Onchocerca</taxon>
    </lineage>
</organism>
<reference evidence="9" key="1">
    <citation type="submission" date="2013-10" db="EMBL/GenBank/DDBJ databases">
        <title>Genome sequencing of Onchocerca volvulus.</title>
        <authorList>
            <person name="Cotton J."/>
            <person name="Tsai J."/>
            <person name="Stanley E."/>
            <person name="Tracey A."/>
            <person name="Holroyd N."/>
            <person name="Lustigman S."/>
            <person name="Berriman M."/>
        </authorList>
    </citation>
    <scope>NUCLEOTIDE SEQUENCE</scope>
</reference>
<evidence type="ECO:0008006" key="10">
    <source>
        <dbReference type="Google" id="ProtNLM"/>
    </source>
</evidence>
<dbReference type="AlphaFoldDB" id="A0A8R1XNB7"/>
<keyword evidence="4" id="KW-0406">Ion transport</keyword>
<sequence length="550" mass="63807">MNWKEQSLTKIPELTRLMESSEETLNPCTRDFYNSRTRRIQLDDRIVYFFRYDGAEEGEEVISWRELKHLRDSKQWNVIRHPMVLNFVNEKLLSQAYFYVAHIISYLIFLLLLSSYIFGKNNGQDILATLFLVVFGFCLIVKCAVKLQAGKISKWFIIAYSFNVITYIATFLFIWTPLLFSYDDYNSDLKHFITWLLPIIAIISAWINFLYILRKSPYGIYILMLSRILYSFSQIAIIWIPTLLAFAFAFHLVMRNSGQKPWESEEMFSKNSTVSQKLLMILQAITKTSAMMIGEVDADNVLERKEWIPNLLLLAFEISTVILLMNLMISLAVGDVNELRHSAQEKLLDIKVNFAIESLQLSESCDCISTYVNLLHRKETNNILVIYNDGTSFTTWMNVKFGDTSNFDEQNTSKMEHNEGMANRDSNRIPLESVKVNYENGKIDKNIGDNEHQFNEGKTLKLLHNIYHLQFPSRDRRMRLLKRGIVGRAIQITLDGAIIQLIESIESGIEPFEGTINGRSSTEIGEDPESYGRKFARWLIGLDWSNLLQL</sequence>
<keyword evidence="7" id="KW-1133">Transmembrane helix</keyword>
<dbReference type="GO" id="GO:1902495">
    <property type="term" value="C:transmembrane transporter complex"/>
    <property type="evidence" value="ECO:0007669"/>
    <property type="project" value="TreeGrafter"/>
</dbReference>